<dbReference type="Gene3D" id="3.30.70.2740">
    <property type="match status" value="1"/>
</dbReference>
<dbReference type="PANTHER" id="PTHR43716:SF2">
    <property type="entry name" value="BLL6224 PROTEIN"/>
    <property type="match status" value="1"/>
</dbReference>
<comment type="caution">
    <text evidence="5">The sequence shown here is derived from an EMBL/GenBank/DDBJ whole genome shotgun (WGS) entry which is preliminary data.</text>
</comment>
<accession>A0ABS7VNU4</accession>
<evidence type="ECO:0000313" key="6">
    <source>
        <dbReference type="Proteomes" id="UP000704176"/>
    </source>
</evidence>
<dbReference type="InterPro" id="IPR006094">
    <property type="entry name" value="Oxid_FAD_bind_N"/>
</dbReference>
<dbReference type="Gene3D" id="3.30.43.10">
    <property type="entry name" value="Uridine Diphospho-n-acetylenolpyruvylglucosamine Reductase, domain 2"/>
    <property type="match status" value="1"/>
</dbReference>
<dbReference type="InterPro" id="IPR051264">
    <property type="entry name" value="FAD-oxidored/transferase_4"/>
</dbReference>
<gene>
    <name evidence="5" type="ORF">K9B37_13075</name>
</gene>
<feature type="domain" description="FAD-binding PCMH-type" evidence="4">
    <location>
        <begin position="31"/>
        <end position="212"/>
    </location>
</feature>
<name>A0ABS7VNU4_9HYPH</name>
<dbReference type="Proteomes" id="UP000704176">
    <property type="component" value="Unassembled WGS sequence"/>
</dbReference>
<dbReference type="Gene3D" id="1.10.45.10">
    <property type="entry name" value="Vanillyl-alcohol Oxidase, Chain A, domain 4"/>
    <property type="match status" value="1"/>
</dbReference>
<dbReference type="Gene3D" id="3.30.70.2190">
    <property type="match status" value="1"/>
</dbReference>
<dbReference type="InterPro" id="IPR016171">
    <property type="entry name" value="Vanillyl_alc_oxidase_C-sub2"/>
</dbReference>
<dbReference type="InterPro" id="IPR036318">
    <property type="entry name" value="FAD-bd_PCMH-like_sf"/>
</dbReference>
<evidence type="ECO:0000313" key="5">
    <source>
        <dbReference type="EMBL" id="MBZ6077209.1"/>
    </source>
</evidence>
<keyword evidence="2" id="KW-0285">Flavoprotein</keyword>
<reference evidence="5 6" key="1">
    <citation type="submission" date="2021-09" db="EMBL/GenBank/DDBJ databases">
        <title>The complete genome sequence of a new microorganism.</title>
        <authorList>
            <person name="Zi Z."/>
        </authorList>
    </citation>
    <scope>NUCLEOTIDE SEQUENCE [LARGE SCALE GENOMIC DNA]</scope>
    <source>
        <strain evidence="5 6">WGZ8</strain>
    </source>
</reference>
<evidence type="ECO:0000256" key="3">
    <source>
        <dbReference type="ARBA" id="ARBA00022827"/>
    </source>
</evidence>
<dbReference type="InterPro" id="IPR016164">
    <property type="entry name" value="FAD-linked_Oxase-like_C"/>
</dbReference>
<dbReference type="InterPro" id="IPR016169">
    <property type="entry name" value="FAD-bd_PCMH_sub2"/>
</dbReference>
<dbReference type="PROSITE" id="PS51387">
    <property type="entry name" value="FAD_PCMH"/>
    <property type="match status" value="1"/>
</dbReference>
<dbReference type="InterPro" id="IPR004113">
    <property type="entry name" value="FAD-bd_oxidored_4_C"/>
</dbReference>
<dbReference type="RefSeq" id="WP_224313512.1">
    <property type="nucleotide sequence ID" value="NZ_JAIRBM010000008.1"/>
</dbReference>
<evidence type="ECO:0000256" key="2">
    <source>
        <dbReference type="ARBA" id="ARBA00022630"/>
    </source>
</evidence>
<evidence type="ECO:0000256" key="1">
    <source>
        <dbReference type="ARBA" id="ARBA00008000"/>
    </source>
</evidence>
<protein>
    <submittedName>
        <fullName evidence="5">FAD-binding oxidoreductase</fullName>
    </submittedName>
</protein>
<dbReference type="InterPro" id="IPR016166">
    <property type="entry name" value="FAD-bd_PCMH"/>
</dbReference>
<dbReference type="Pfam" id="PF01565">
    <property type="entry name" value="FAD_binding_4"/>
    <property type="match status" value="1"/>
</dbReference>
<comment type="similarity">
    <text evidence="1">Belongs to the FAD-binding oxidoreductase/transferase type 4 family.</text>
</comment>
<evidence type="ECO:0000259" key="4">
    <source>
        <dbReference type="PROSITE" id="PS51387"/>
    </source>
</evidence>
<keyword evidence="3" id="KW-0274">FAD</keyword>
<dbReference type="InterPro" id="IPR016167">
    <property type="entry name" value="FAD-bd_PCMH_sub1"/>
</dbReference>
<dbReference type="Gene3D" id="3.30.465.10">
    <property type="match status" value="1"/>
</dbReference>
<keyword evidence="6" id="KW-1185">Reference proteome</keyword>
<dbReference type="SUPFAM" id="SSF55103">
    <property type="entry name" value="FAD-linked oxidases, C-terminal domain"/>
    <property type="match status" value="1"/>
</dbReference>
<dbReference type="SUPFAM" id="SSF56176">
    <property type="entry name" value="FAD-binding/transporter-associated domain-like"/>
    <property type="match status" value="1"/>
</dbReference>
<organism evidence="5 6">
    <name type="scientific">Microvirga puerhi</name>
    <dbReference type="NCBI Taxonomy" id="2876078"/>
    <lineage>
        <taxon>Bacteria</taxon>
        <taxon>Pseudomonadati</taxon>
        <taxon>Pseudomonadota</taxon>
        <taxon>Alphaproteobacteria</taxon>
        <taxon>Hyphomicrobiales</taxon>
        <taxon>Methylobacteriaceae</taxon>
        <taxon>Microvirga</taxon>
    </lineage>
</organism>
<dbReference type="EMBL" id="JAIRBM010000008">
    <property type="protein sequence ID" value="MBZ6077209.1"/>
    <property type="molecule type" value="Genomic_DNA"/>
</dbReference>
<sequence>MHPLATILNSSSVVTDPDGMAPYLSDWRGLAKGTAQAVVKPQTTEDVARVLQWASQTGTPVVPQGGNTGLSGGATPDRSGRAIVLSLERLNRILSIDPVGNTLVAQAGCILANVQQAAADVGRLFPVSLGSEGSCQIGGILATNAGGINVIRYGMTRDLVLGLEYVTAAGEIVRGPRKLHKNNTGYDLRHLLIGSEGSLAVITAAALKIVQPPPARISALAAVGTPDAALSLLRLIRETVGENILAFELMCGNEMNLVRARFPSQRYPFADNHPWYVFVEIGGERDEVVSERTEAALSHALDKSIVTDAVLATSEAQSKEIWHLRFAVSEANRLAGPTVSHDVSVATQDVPTLIANVSRRIADFPEALPLLVGHIGDGNIHVNILLPHQILTDQKNFRAISRQVNDMIYDIVGELDGSISAEHGIGRFKREAFSHRADPVELRLMTAIKHSFDPAGILNPGVMLSASQSLRP</sequence>
<dbReference type="PANTHER" id="PTHR43716">
    <property type="entry name" value="D-2-HYDROXYGLUTARATE DEHYDROGENASE, MITOCHONDRIAL"/>
    <property type="match status" value="1"/>
</dbReference>
<dbReference type="Pfam" id="PF02913">
    <property type="entry name" value="FAD-oxidase_C"/>
    <property type="match status" value="1"/>
</dbReference>
<proteinExistence type="inferred from homology"/>